<dbReference type="InterPro" id="IPR040521">
    <property type="entry name" value="KDZ"/>
</dbReference>
<evidence type="ECO:0008006" key="3">
    <source>
        <dbReference type="Google" id="ProtNLM"/>
    </source>
</evidence>
<accession>A0A0W0FT11</accession>
<dbReference type="Proteomes" id="UP000054988">
    <property type="component" value="Unassembled WGS sequence"/>
</dbReference>
<name>A0A0W0FT11_MONRR</name>
<dbReference type="eggNOG" id="ENOG502SKEZ">
    <property type="taxonomic scope" value="Eukaryota"/>
</dbReference>
<comment type="caution">
    <text evidence="1">The sequence shown here is derived from an EMBL/GenBank/DDBJ whole genome shotgun (WGS) entry which is preliminary data.</text>
</comment>
<evidence type="ECO:0000313" key="2">
    <source>
        <dbReference type="Proteomes" id="UP000054988"/>
    </source>
</evidence>
<dbReference type="EMBL" id="LATX01001674">
    <property type="protein sequence ID" value="KTB39477.1"/>
    <property type="molecule type" value="Genomic_DNA"/>
</dbReference>
<dbReference type="AlphaFoldDB" id="A0A0W0FT11"/>
<evidence type="ECO:0000313" key="1">
    <source>
        <dbReference type="EMBL" id="KTB39477.1"/>
    </source>
</evidence>
<protein>
    <recommendedName>
        <fullName evidence="3">CxC1-like cysteine cluster associated with KDZ transposases domain-containing protein</fullName>
    </recommendedName>
</protein>
<sequence length="442" mass="50316">MGRKTRRYGASSSVSFIYGDPLERDRMEIEHETLSMATTRDEWEIEKEERRALFSGLSFEAREALVDTGSDNDGNDDRDINTLPLPPGQEGILNSNAGGEYDFHTLLTALTTRTRLADDRTRADRIQKQVDSWSLQLPALFKSYTTFSVHGAPRNESCEELWEICVMDFNEHCSWNFFHPNGSQTNDSLVRHGYIGATPEQPQLAFSLHLFHVYRQINRVCPKFSIDGLSKALQHVHGLPIEEQLENQLRGAYDAYLAIQRQVEDRTLELLDRRDVASFTTHVCVPCNYEVANEPPLHPRKLFSIDGNNSMQLVSTDVRPGQERIDKRNLPHHRFLESEYVDEFENEVKAGRSNATKANQMNVDEGGDDSAGPVDTSIAWLNHNETEDLVSCDDTCVERWKVAGPDSQKKTFTLFALCDMIRSGELMKYPLATVNALIDNWR</sequence>
<organism evidence="1 2">
    <name type="scientific">Moniliophthora roreri</name>
    <name type="common">Frosty pod rot fungus</name>
    <name type="synonym">Monilia roreri</name>
    <dbReference type="NCBI Taxonomy" id="221103"/>
    <lineage>
        <taxon>Eukaryota</taxon>
        <taxon>Fungi</taxon>
        <taxon>Dikarya</taxon>
        <taxon>Basidiomycota</taxon>
        <taxon>Agaricomycotina</taxon>
        <taxon>Agaricomycetes</taxon>
        <taxon>Agaricomycetidae</taxon>
        <taxon>Agaricales</taxon>
        <taxon>Marasmiineae</taxon>
        <taxon>Marasmiaceae</taxon>
        <taxon>Moniliophthora</taxon>
    </lineage>
</organism>
<gene>
    <name evidence="1" type="ORF">WG66_7955</name>
</gene>
<reference evidence="1 2" key="1">
    <citation type="submission" date="2015-12" db="EMBL/GenBank/DDBJ databases">
        <title>Draft genome sequence of Moniliophthora roreri, the causal agent of frosty pod rot of cacao.</title>
        <authorList>
            <person name="Aime M.C."/>
            <person name="Diaz-Valderrama J.R."/>
            <person name="Kijpornyongpan T."/>
            <person name="Phillips-Mora W."/>
        </authorList>
    </citation>
    <scope>NUCLEOTIDE SEQUENCE [LARGE SCALE GENOMIC DNA]</scope>
    <source>
        <strain evidence="1 2">MCA 2952</strain>
    </source>
</reference>
<proteinExistence type="predicted"/>
<dbReference type="Pfam" id="PF18758">
    <property type="entry name" value="KDZ"/>
    <property type="match status" value="1"/>
</dbReference>